<evidence type="ECO:0000256" key="6">
    <source>
        <dbReference type="SAM" id="Phobius"/>
    </source>
</evidence>
<evidence type="ECO:0000256" key="4">
    <source>
        <dbReference type="ARBA" id="ARBA00023136"/>
    </source>
</evidence>
<keyword evidence="3 6" id="KW-1133">Transmembrane helix</keyword>
<feature type="region of interest" description="Disordered" evidence="5">
    <location>
        <begin position="544"/>
        <end position="686"/>
    </location>
</feature>
<feature type="transmembrane region" description="Helical" evidence="6">
    <location>
        <begin position="401"/>
        <end position="423"/>
    </location>
</feature>
<accession>A0ABQ8YUK1</accession>
<name>A0ABQ8YUK1_9EUKA</name>
<comment type="subcellular location">
    <subcellularLocation>
        <location evidence="1">Membrane</location>
        <topology evidence="1">Multi-pass membrane protein</topology>
    </subcellularLocation>
</comment>
<dbReference type="Gene3D" id="1.10.287.70">
    <property type="match status" value="1"/>
</dbReference>
<sequence>MRPSFTKRGWLSSEVSKGFIQKRRIPLHHYLTVSPFQKFRKHRRIPIKFILQILIVIFISAQTFNYTSKNALYQQSNQNAFTSLFLPDSLGYLDSKTGQIRKEIYNLEEFTNFINETVNKFYQFKQVSVGYYDYVIDPDGEIEPPKMIVEQYKSVIFDHFSFTKPVSYEYTKESYKLTTDDPYGPFIGTKDEIQQTIAIFRSATISFKFKNIFPSDIPQCLVWKVEINFDFVCRGGVITTSISSDPSICSNNTFLVGNFLTFTFFSILLIILFSVALLFFSLRSILFSSQLYQVTSQQLINEGSERLISENFPSKVSFILAFINFWDIWNVITTVILLISEIYYFTIFMFDNQLGDFALILSLGFSFFCCWFGLTGYFQWSPKFYSLTSATVKALPKVFRFILGTLPLLLAYAFLGTICFGSYSKNFATIDQSIVTLFSVANGDIVRDTFSMVYKNSHGMGVLSRIYMYTFVCIFIYVWVNLFITVVGEAYISIVKEPQSSMRRKKRILKKFIIRLYGRTEKPDLEIPEEDSIDGYNGKRFHKRYVSDENESDYESEKDSETDSESDMQELPENDSGSVTDSGSTSEFEYSDGDSSNSEDENLYDENENENENENKNEKENENENENIYLQDQEEGNKEEENKEEGGEIIEEENKEEENKEEEEEIIEEENKEREEEIKEDLTEKD</sequence>
<feature type="compositionally biased region" description="Acidic residues" evidence="5">
    <location>
        <begin position="589"/>
        <end position="612"/>
    </location>
</feature>
<evidence type="ECO:0000313" key="8">
    <source>
        <dbReference type="EMBL" id="KAJ6248269.1"/>
    </source>
</evidence>
<feature type="compositionally biased region" description="Acidic residues" evidence="5">
    <location>
        <begin position="647"/>
        <end position="668"/>
    </location>
</feature>
<feature type="compositionally biased region" description="Basic and acidic residues" evidence="5">
    <location>
        <begin position="635"/>
        <end position="646"/>
    </location>
</feature>
<protein>
    <submittedName>
        <fullName evidence="8">Mucolipin</fullName>
    </submittedName>
</protein>
<feature type="transmembrane region" description="Helical" evidence="6">
    <location>
        <begin position="259"/>
        <end position="280"/>
    </location>
</feature>
<feature type="transmembrane region" description="Helical" evidence="6">
    <location>
        <begin position="45"/>
        <end position="64"/>
    </location>
</feature>
<evidence type="ECO:0000256" key="1">
    <source>
        <dbReference type="ARBA" id="ARBA00004141"/>
    </source>
</evidence>
<feature type="domain" description="Polycystin cation channel PKD1/PKD2" evidence="7">
    <location>
        <begin position="340"/>
        <end position="492"/>
    </location>
</feature>
<evidence type="ECO:0000256" key="2">
    <source>
        <dbReference type="ARBA" id="ARBA00022692"/>
    </source>
</evidence>
<comment type="caution">
    <text evidence="8">The sequence shown here is derived from an EMBL/GenBank/DDBJ whole genome shotgun (WGS) entry which is preliminary data.</text>
</comment>
<dbReference type="PANTHER" id="PTHR12127:SF7">
    <property type="entry name" value="SD02261P"/>
    <property type="match status" value="1"/>
</dbReference>
<evidence type="ECO:0000256" key="5">
    <source>
        <dbReference type="SAM" id="MobiDB-lite"/>
    </source>
</evidence>
<feature type="transmembrane region" description="Helical" evidence="6">
    <location>
        <begin position="466"/>
        <end position="495"/>
    </location>
</feature>
<keyword evidence="9" id="KW-1185">Reference proteome</keyword>
<dbReference type="InterPro" id="IPR013122">
    <property type="entry name" value="PKD1_2_channel"/>
</dbReference>
<dbReference type="InterPro" id="IPR039031">
    <property type="entry name" value="Mucolipin"/>
</dbReference>
<reference evidence="8" key="1">
    <citation type="submission" date="2022-08" db="EMBL/GenBank/DDBJ databases">
        <title>Novel sulfate-reducing endosymbionts in the free-living metamonad Anaeramoeba.</title>
        <authorList>
            <person name="Jerlstrom-Hultqvist J."/>
            <person name="Cepicka I."/>
            <person name="Gallot-Lavallee L."/>
            <person name="Salas-Leiva D."/>
            <person name="Curtis B.A."/>
            <person name="Zahonova K."/>
            <person name="Pipaliya S."/>
            <person name="Dacks J."/>
            <person name="Roger A.J."/>
        </authorList>
    </citation>
    <scope>NUCLEOTIDE SEQUENCE</scope>
    <source>
        <strain evidence="8">Schooner1</strain>
    </source>
</reference>
<dbReference type="EMBL" id="JAOAOG010000116">
    <property type="protein sequence ID" value="KAJ6248269.1"/>
    <property type="molecule type" value="Genomic_DNA"/>
</dbReference>
<feature type="transmembrane region" description="Helical" evidence="6">
    <location>
        <begin position="316"/>
        <end position="345"/>
    </location>
</feature>
<keyword evidence="2 6" id="KW-0812">Transmembrane</keyword>
<dbReference type="Proteomes" id="UP001150062">
    <property type="component" value="Unassembled WGS sequence"/>
</dbReference>
<feature type="compositionally biased region" description="Acidic residues" evidence="5">
    <location>
        <begin position="562"/>
        <end position="573"/>
    </location>
</feature>
<dbReference type="PANTHER" id="PTHR12127">
    <property type="entry name" value="MUCOLIPIN"/>
    <property type="match status" value="1"/>
</dbReference>
<feature type="compositionally biased region" description="Basic and acidic residues" evidence="5">
    <location>
        <begin position="613"/>
        <end position="622"/>
    </location>
</feature>
<dbReference type="Pfam" id="PF08016">
    <property type="entry name" value="PKD_channel"/>
    <property type="match status" value="1"/>
</dbReference>
<evidence type="ECO:0000259" key="7">
    <source>
        <dbReference type="Pfam" id="PF08016"/>
    </source>
</evidence>
<evidence type="ECO:0000256" key="3">
    <source>
        <dbReference type="ARBA" id="ARBA00022989"/>
    </source>
</evidence>
<feature type="compositionally biased region" description="Low complexity" evidence="5">
    <location>
        <begin position="575"/>
        <end position="586"/>
    </location>
</feature>
<keyword evidence="4 6" id="KW-0472">Membrane</keyword>
<feature type="transmembrane region" description="Helical" evidence="6">
    <location>
        <begin position="357"/>
        <end position="380"/>
    </location>
</feature>
<organism evidence="8 9">
    <name type="scientific">Anaeramoeba flamelloides</name>
    <dbReference type="NCBI Taxonomy" id="1746091"/>
    <lineage>
        <taxon>Eukaryota</taxon>
        <taxon>Metamonada</taxon>
        <taxon>Anaeramoebidae</taxon>
        <taxon>Anaeramoeba</taxon>
    </lineage>
</organism>
<evidence type="ECO:0000313" key="9">
    <source>
        <dbReference type="Proteomes" id="UP001150062"/>
    </source>
</evidence>
<gene>
    <name evidence="8" type="ORF">M0813_17934</name>
</gene>
<proteinExistence type="predicted"/>
<feature type="compositionally biased region" description="Basic and acidic residues" evidence="5">
    <location>
        <begin position="669"/>
        <end position="686"/>
    </location>
</feature>